<dbReference type="Proteomes" id="UP000187209">
    <property type="component" value="Unassembled WGS sequence"/>
</dbReference>
<sequence length="99" mass="11167">MGCCMQNTLDIKGYDVVLAGKNSINHHNQDFIDISLSSEEEVPMQKVDEWIKFKQTKSKSLSDSLAMMSTLQHSERKISVYSKPGSMVDSFVVSLPMHK</sequence>
<evidence type="ECO:0000313" key="1">
    <source>
        <dbReference type="EMBL" id="OMJ88382.1"/>
    </source>
</evidence>
<comment type="caution">
    <text evidence="1">The sequence shown here is derived from an EMBL/GenBank/DDBJ whole genome shotgun (WGS) entry which is preliminary data.</text>
</comment>
<dbReference type="AlphaFoldDB" id="A0A1R2CH78"/>
<keyword evidence="2" id="KW-1185">Reference proteome</keyword>
<dbReference type="EMBL" id="MPUH01000152">
    <property type="protein sequence ID" value="OMJ88382.1"/>
    <property type="molecule type" value="Genomic_DNA"/>
</dbReference>
<protein>
    <submittedName>
        <fullName evidence="1">Uncharacterized protein</fullName>
    </submittedName>
</protein>
<accession>A0A1R2CH78</accession>
<reference evidence="1 2" key="1">
    <citation type="submission" date="2016-11" db="EMBL/GenBank/DDBJ databases">
        <title>The macronuclear genome of Stentor coeruleus: a giant cell with tiny introns.</title>
        <authorList>
            <person name="Slabodnick M."/>
            <person name="Ruby J.G."/>
            <person name="Reiff S.B."/>
            <person name="Swart E.C."/>
            <person name="Gosai S."/>
            <person name="Prabakaran S."/>
            <person name="Witkowska E."/>
            <person name="Larue G.E."/>
            <person name="Fisher S."/>
            <person name="Freeman R.M."/>
            <person name="Gunawardena J."/>
            <person name="Chu W."/>
            <person name="Stover N.A."/>
            <person name="Gregory B.D."/>
            <person name="Nowacki M."/>
            <person name="Derisi J."/>
            <person name="Roy S.W."/>
            <person name="Marshall W.F."/>
            <person name="Sood P."/>
        </authorList>
    </citation>
    <scope>NUCLEOTIDE SEQUENCE [LARGE SCALE GENOMIC DNA]</scope>
    <source>
        <strain evidence="1">WM001</strain>
    </source>
</reference>
<gene>
    <name evidence="1" type="ORF">SteCoe_9701</name>
</gene>
<evidence type="ECO:0000313" key="2">
    <source>
        <dbReference type="Proteomes" id="UP000187209"/>
    </source>
</evidence>
<organism evidence="1 2">
    <name type="scientific">Stentor coeruleus</name>
    <dbReference type="NCBI Taxonomy" id="5963"/>
    <lineage>
        <taxon>Eukaryota</taxon>
        <taxon>Sar</taxon>
        <taxon>Alveolata</taxon>
        <taxon>Ciliophora</taxon>
        <taxon>Postciliodesmatophora</taxon>
        <taxon>Heterotrichea</taxon>
        <taxon>Heterotrichida</taxon>
        <taxon>Stentoridae</taxon>
        <taxon>Stentor</taxon>
    </lineage>
</organism>
<name>A0A1R2CH78_9CILI</name>
<proteinExistence type="predicted"/>